<feature type="transmembrane region" description="Helical" evidence="1">
    <location>
        <begin position="101"/>
        <end position="129"/>
    </location>
</feature>
<protein>
    <submittedName>
        <fullName evidence="2">Uncharacterized protein</fullName>
    </submittedName>
</protein>
<feature type="transmembrane region" description="Helical" evidence="1">
    <location>
        <begin position="275"/>
        <end position="295"/>
    </location>
</feature>
<accession>A0A9W7XPP6</accession>
<feature type="transmembrane region" description="Helical" evidence="1">
    <location>
        <begin position="310"/>
        <end position="333"/>
    </location>
</feature>
<evidence type="ECO:0000313" key="3">
    <source>
        <dbReference type="Proteomes" id="UP001145021"/>
    </source>
</evidence>
<proteinExistence type="predicted"/>
<evidence type="ECO:0000313" key="2">
    <source>
        <dbReference type="EMBL" id="KAJ1646632.1"/>
    </source>
</evidence>
<feature type="transmembrane region" description="Helical" evidence="1">
    <location>
        <begin position="141"/>
        <end position="161"/>
    </location>
</feature>
<keyword evidence="1" id="KW-0472">Membrane</keyword>
<feature type="transmembrane region" description="Helical" evidence="1">
    <location>
        <begin position="37"/>
        <end position="59"/>
    </location>
</feature>
<comment type="caution">
    <text evidence="2">The sequence shown here is derived from an EMBL/GenBank/DDBJ whole genome shotgun (WGS) entry which is preliminary data.</text>
</comment>
<keyword evidence="3" id="KW-1185">Reference proteome</keyword>
<dbReference type="Proteomes" id="UP001145021">
    <property type="component" value="Unassembled WGS sequence"/>
</dbReference>
<feature type="transmembrane region" description="Helical" evidence="1">
    <location>
        <begin position="181"/>
        <end position="213"/>
    </location>
</feature>
<reference evidence="2" key="1">
    <citation type="submission" date="2022-07" db="EMBL/GenBank/DDBJ databases">
        <title>Phylogenomic reconstructions and comparative analyses of Kickxellomycotina fungi.</title>
        <authorList>
            <person name="Reynolds N.K."/>
            <person name="Stajich J.E."/>
            <person name="Barry K."/>
            <person name="Grigoriev I.V."/>
            <person name="Crous P."/>
            <person name="Smith M.E."/>
        </authorList>
    </citation>
    <scope>NUCLEOTIDE SEQUENCE</scope>
    <source>
        <strain evidence="2">NBRC 105413</strain>
    </source>
</reference>
<keyword evidence="1" id="KW-1133">Transmembrane helix</keyword>
<name>A0A9W7XPP6_9FUNG</name>
<dbReference type="EMBL" id="JANBOH010000054">
    <property type="protein sequence ID" value="KAJ1646632.1"/>
    <property type="molecule type" value="Genomic_DNA"/>
</dbReference>
<dbReference type="AlphaFoldDB" id="A0A9W7XPP6"/>
<keyword evidence="1" id="KW-0812">Transmembrane</keyword>
<organism evidence="2 3">
    <name type="scientific">Coemansia asiatica</name>
    <dbReference type="NCBI Taxonomy" id="1052880"/>
    <lineage>
        <taxon>Eukaryota</taxon>
        <taxon>Fungi</taxon>
        <taxon>Fungi incertae sedis</taxon>
        <taxon>Zoopagomycota</taxon>
        <taxon>Kickxellomycotina</taxon>
        <taxon>Kickxellomycetes</taxon>
        <taxon>Kickxellales</taxon>
        <taxon>Kickxellaceae</taxon>
        <taxon>Coemansia</taxon>
    </lineage>
</organism>
<sequence>MSDTFIKRTLQLGPENPADMMSLGYQMLATKRWEFKMANGLGGSLCGAIVLFLTIVYIWRPILVNRVSLRLIYAISIYDFIECVIQSLNKGSPGTAECRTVIFFSTFFGYASVYTSSSIAANLYINLIGNGLTGLPNYVEWLYFIVPLLISLINWAPPIIWAATHGYCSAFEPIEPGTKAFVLYVVFVQLLLPLLALLFNIFVSIRILVMLALEQRQIIRSLEEINRSTRGLLFNKPATAKGNSFKDMFKTKEGCRQMERSLLVMKKFNSAAIRIALYPCAPLAWWIINALYYSIQYRLTMTYRKDAHTLVYMISLAWFSIPAIAIANFLVFITDPAFVKVVRQVRATFAGKLFGNSKRTGQNGRNAGGKYSIDDDKTQLSQSSSFADYSDDCDTVNLQSIRCSFESKFTSGNLEKGRLSAHSSSTLTTNFSDLVKRHPTVGSGAEANLFYSKM</sequence>
<dbReference type="SUPFAM" id="SSF81321">
    <property type="entry name" value="Family A G protein-coupled receptor-like"/>
    <property type="match status" value="1"/>
</dbReference>
<gene>
    <name evidence="2" type="ORF">LPJ64_001913</name>
</gene>
<evidence type="ECO:0000256" key="1">
    <source>
        <dbReference type="SAM" id="Phobius"/>
    </source>
</evidence>